<sequence length="276" mass="30955">MMAYLDEVKAMSIKDFKIRQILGEENKKVDALANLALAFDFISVRSVPLEFLPNPSIDITKAIYQAVIVSDNANQFDNDGFKLFCLDLANSNYFFSPGHPQANVQVKVTNKTILRNLKARIESVILVEIGVPSFRTLNFDKENNKAELRLNLDLLAEKWEQAEVRHATYKHQVAKYYNQRVKLKSFLLGNLVLNKVTLSMKEPNAGKLGLTWEGPYRVIKVSYIHSVVSIWHSPPFTPKSSDTPSTLGSPMITLSSSRTTLNSPSIKGCSSFTIKG</sequence>
<protein>
    <submittedName>
        <fullName evidence="1">Uncharacterized protein</fullName>
    </submittedName>
</protein>
<keyword evidence="2" id="KW-1185">Reference proteome</keyword>
<dbReference type="PANTHER" id="PTHR48475">
    <property type="entry name" value="RIBONUCLEASE H"/>
    <property type="match status" value="1"/>
</dbReference>
<dbReference type="OrthoDB" id="120952at2759"/>
<comment type="caution">
    <text evidence="1">The sequence shown here is derived from an EMBL/GenBank/DDBJ whole genome shotgun (WGS) entry which is preliminary data.</text>
</comment>
<name>A0A7J0DSE8_9ERIC</name>
<dbReference type="Proteomes" id="UP000585474">
    <property type="component" value="Unassembled WGS sequence"/>
</dbReference>
<dbReference type="AlphaFoldDB" id="A0A7J0DSE8"/>
<dbReference type="Gene3D" id="3.30.420.10">
    <property type="entry name" value="Ribonuclease H-like superfamily/Ribonuclease H"/>
    <property type="match status" value="1"/>
</dbReference>
<dbReference type="InterPro" id="IPR012337">
    <property type="entry name" value="RNaseH-like_sf"/>
</dbReference>
<dbReference type="PANTHER" id="PTHR48475:SF2">
    <property type="entry name" value="RIBONUCLEASE H"/>
    <property type="match status" value="1"/>
</dbReference>
<accession>A0A7J0DSE8</accession>
<dbReference type="GO" id="GO:0003676">
    <property type="term" value="F:nucleic acid binding"/>
    <property type="evidence" value="ECO:0007669"/>
    <property type="project" value="InterPro"/>
</dbReference>
<dbReference type="InterPro" id="IPR036397">
    <property type="entry name" value="RNaseH_sf"/>
</dbReference>
<gene>
    <name evidence="1" type="ORF">Acr_00g0074500</name>
</gene>
<dbReference type="EMBL" id="BJWL01000376">
    <property type="protein sequence ID" value="GFS41461.1"/>
    <property type="molecule type" value="Genomic_DNA"/>
</dbReference>
<evidence type="ECO:0000313" key="1">
    <source>
        <dbReference type="EMBL" id="GFS41461.1"/>
    </source>
</evidence>
<dbReference type="SUPFAM" id="SSF53098">
    <property type="entry name" value="Ribonuclease H-like"/>
    <property type="match status" value="1"/>
</dbReference>
<organism evidence="1 2">
    <name type="scientific">Actinidia rufa</name>
    <dbReference type="NCBI Taxonomy" id="165716"/>
    <lineage>
        <taxon>Eukaryota</taxon>
        <taxon>Viridiplantae</taxon>
        <taxon>Streptophyta</taxon>
        <taxon>Embryophyta</taxon>
        <taxon>Tracheophyta</taxon>
        <taxon>Spermatophyta</taxon>
        <taxon>Magnoliopsida</taxon>
        <taxon>eudicotyledons</taxon>
        <taxon>Gunneridae</taxon>
        <taxon>Pentapetalae</taxon>
        <taxon>asterids</taxon>
        <taxon>Ericales</taxon>
        <taxon>Actinidiaceae</taxon>
        <taxon>Actinidia</taxon>
    </lineage>
</organism>
<proteinExistence type="predicted"/>
<reference evidence="2" key="1">
    <citation type="submission" date="2019-07" db="EMBL/GenBank/DDBJ databases">
        <title>De Novo Assembly of kiwifruit Actinidia rufa.</title>
        <authorList>
            <person name="Sugita-Konishi S."/>
            <person name="Sato K."/>
            <person name="Mori E."/>
            <person name="Abe Y."/>
            <person name="Kisaki G."/>
            <person name="Hamano K."/>
            <person name="Suezawa K."/>
            <person name="Otani M."/>
            <person name="Fukuda T."/>
            <person name="Manabe T."/>
            <person name="Gomi K."/>
            <person name="Tabuchi M."/>
            <person name="Akimitsu K."/>
            <person name="Kataoka I."/>
        </authorList>
    </citation>
    <scope>NUCLEOTIDE SEQUENCE [LARGE SCALE GENOMIC DNA]</scope>
    <source>
        <strain evidence="2">cv. Fuchu</strain>
    </source>
</reference>
<evidence type="ECO:0000313" key="2">
    <source>
        <dbReference type="Proteomes" id="UP000585474"/>
    </source>
</evidence>